<proteinExistence type="predicted"/>
<accession>A0A4R1HS21</accession>
<dbReference type="EMBL" id="SMFZ01000001">
    <property type="protein sequence ID" value="TCK25434.1"/>
    <property type="molecule type" value="Genomic_DNA"/>
</dbReference>
<gene>
    <name evidence="1" type="ORF">EV378_1242</name>
</gene>
<protein>
    <submittedName>
        <fullName evidence="1">Uncharacterized protein</fullName>
    </submittedName>
</protein>
<comment type="caution">
    <text evidence="1">The sequence shown here is derived from an EMBL/GenBank/DDBJ whole genome shotgun (WGS) entry which is preliminary data.</text>
</comment>
<sequence length="79" mass="8109">MSEQDSRSTLHVVLGGIIAALISSGTTIAVSETASTTALRQAEISADATRDAARITGDATVRAAEIAARAARGDQMSHR</sequence>
<reference evidence="1 2" key="1">
    <citation type="submission" date="2019-03" db="EMBL/GenBank/DDBJ databases">
        <title>Sequencing the genomes of 1000 actinobacteria strains.</title>
        <authorList>
            <person name="Klenk H.-P."/>
        </authorList>
    </citation>
    <scope>NUCLEOTIDE SEQUENCE [LARGE SCALE GENOMIC DNA]</scope>
    <source>
        <strain evidence="1 2">DSM 44969</strain>
    </source>
</reference>
<dbReference type="RefSeq" id="WP_132421739.1">
    <property type="nucleotide sequence ID" value="NZ_SMFZ01000001.1"/>
</dbReference>
<keyword evidence="2" id="KW-1185">Reference proteome</keyword>
<name>A0A4R1HS21_PSEEN</name>
<evidence type="ECO:0000313" key="1">
    <source>
        <dbReference type="EMBL" id="TCK25434.1"/>
    </source>
</evidence>
<dbReference type="AlphaFoldDB" id="A0A4R1HS21"/>
<evidence type="ECO:0000313" key="2">
    <source>
        <dbReference type="Proteomes" id="UP000295560"/>
    </source>
</evidence>
<organism evidence="1 2">
    <name type="scientific">Pseudonocardia endophytica</name>
    <dbReference type="NCBI Taxonomy" id="401976"/>
    <lineage>
        <taxon>Bacteria</taxon>
        <taxon>Bacillati</taxon>
        <taxon>Actinomycetota</taxon>
        <taxon>Actinomycetes</taxon>
        <taxon>Pseudonocardiales</taxon>
        <taxon>Pseudonocardiaceae</taxon>
        <taxon>Pseudonocardia</taxon>
    </lineage>
</organism>
<dbReference type="Proteomes" id="UP000295560">
    <property type="component" value="Unassembled WGS sequence"/>
</dbReference>